<evidence type="ECO:0000256" key="5">
    <source>
        <dbReference type="ARBA" id="ARBA00022884"/>
    </source>
</evidence>
<keyword evidence="8" id="KW-1185">Reference proteome</keyword>
<keyword evidence="1" id="KW-1277">Toxin-antitoxin system</keyword>
<dbReference type="GeneID" id="74308710"/>
<dbReference type="AlphaFoldDB" id="A0A9E7TIE1"/>
<evidence type="ECO:0000256" key="2">
    <source>
        <dbReference type="ARBA" id="ARBA00022722"/>
    </source>
</evidence>
<dbReference type="InterPro" id="IPR038570">
    <property type="entry name" value="HicA_sf"/>
</dbReference>
<dbReference type="RefSeq" id="WP_257742458.1">
    <property type="nucleotide sequence ID" value="NZ_CP096115.1"/>
</dbReference>
<keyword evidence="2" id="KW-0540">Nuclease</keyword>
<dbReference type="SUPFAM" id="SSF54786">
    <property type="entry name" value="YcfA/nrd intein domain"/>
    <property type="match status" value="1"/>
</dbReference>
<name>A0A9E7TIE1_9EURY</name>
<evidence type="ECO:0000313" key="8">
    <source>
        <dbReference type="Proteomes" id="UP001060368"/>
    </source>
</evidence>
<dbReference type="InterPro" id="IPR012933">
    <property type="entry name" value="HicA_mRNA_interferase"/>
</dbReference>
<dbReference type="Proteomes" id="UP001060368">
    <property type="component" value="Chromosome"/>
</dbReference>
<proteinExistence type="predicted"/>
<dbReference type="Gene3D" id="3.30.920.30">
    <property type="entry name" value="Hypothetical protein"/>
    <property type="match status" value="1"/>
</dbReference>
<dbReference type="KEGG" id="mend:L6E24_13360"/>
<evidence type="ECO:0000256" key="1">
    <source>
        <dbReference type="ARBA" id="ARBA00022649"/>
    </source>
</evidence>
<accession>A0A9E7TIE1</accession>
<evidence type="ECO:0000256" key="6">
    <source>
        <dbReference type="ARBA" id="ARBA00023016"/>
    </source>
</evidence>
<dbReference type="GO" id="GO:0004519">
    <property type="term" value="F:endonuclease activity"/>
    <property type="evidence" value="ECO:0007669"/>
    <property type="project" value="UniProtKB-KW"/>
</dbReference>
<reference evidence="7" key="1">
    <citation type="submission" date="2022-04" db="EMBL/GenBank/DDBJ databases">
        <title>Complete genome of Methanoplanus endosymbiosus DSM 3599.</title>
        <authorList>
            <person name="Chen S.-C."/>
            <person name="You Y.-T."/>
            <person name="Zhou Y.-Z."/>
            <person name="Lai M.-C."/>
        </authorList>
    </citation>
    <scope>NUCLEOTIDE SEQUENCE</scope>
    <source>
        <strain evidence="7">DSM 3599</strain>
    </source>
</reference>
<evidence type="ECO:0000256" key="4">
    <source>
        <dbReference type="ARBA" id="ARBA00022801"/>
    </source>
</evidence>
<dbReference type="GO" id="GO:0003729">
    <property type="term" value="F:mRNA binding"/>
    <property type="evidence" value="ECO:0007669"/>
    <property type="project" value="InterPro"/>
</dbReference>
<gene>
    <name evidence="7" type="ORF">L6E24_13360</name>
</gene>
<keyword evidence="5" id="KW-0694">RNA-binding</keyword>
<keyword evidence="4" id="KW-0378">Hydrolase</keyword>
<organism evidence="7 8">
    <name type="scientific">Methanoplanus endosymbiosus</name>
    <dbReference type="NCBI Taxonomy" id="33865"/>
    <lineage>
        <taxon>Archaea</taxon>
        <taxon>Methanobacteriati</taxon>
        <taxon>Methanobacteriota</taxon>
        <taxon>Stenosarchaea group</taxon>
        <taxon>Methanomicrobia</taxon>
        <taxon>Methanomicrobiales</taxon>
        <taxon>Methanomicrobiaceae</taxon>
        <taxon>Methanoplanus</taxon>
    </lineage>
</organism>
<evidence type="ECO:0000313" key="7">
    <source>
        <dbReference type="EMBL" id="UUX92308.1"/>
    </source>
</evidence>
<sequence>MKLPRISGEKVVKALKKADFEPVGVRGRHHYFHNRENDVIVTVLCPLR</sequence>
<keyword evidence="3" id="KW-0255">Endonuclease</keyword>
<keyword evidence="6" id="KW-0346">Stress response</keyword>
<evidence type="ECO:0000256" key="3">
    <source>
        <dbReference type="ARBA" id="ARBA00022759"/>
    </source>
</evidence>
<dbReference type="GO" id="GO:0016787">
    <property type="term" value="F:hydrolase activity"/>
    <property type="evidence" value="ECO:0007669"/>
    <property type="project" value="UniProtKB-KW"/>
</dbReference>
<dbReference type="Pfam" id="PF07927">
    <property type="entry name" value="HicA_toxin"/>
    <property type="match status" value="1"/>
</dbReference>
<dbReference type="EMBL" id="CP096115">
    <property type="protein sequence ID" value="UUX92308.1"/>
    <property type="molecule type" value="Genomic_DNA"/>
</dbReference>
<protein>
    <submittedName>
        <fullName evidence="7">Type II toxin-antitoxin system HicA family toxin</fullName>
    </submittedName>
</protein>